<dbReference type="AlphaFoldDB" id="A0A4R5K8N6"/>
<evidence type="ECO:0000256" key="5">
    <source>
        <dbReference type="ARBA" id="ARBA00022989"/>
    </source>
</evidence>
<keyword evidence="4 7" id="KW-0812">Transmembrane</keyword>
<dbReference type="PROSITE" id="PS50928">
    <property type="entry name" value="ABC_TM1"/>
    <property type="match status" value="1"/>
</dbReference>
<dbReference type="PANTHER" id="PTHR43744">
    <property type="entry name" value="ABC TRANSPORTER PERMEASE PROTEIN MG189-RELATED-RELATED"/>
    <property type="match status" value="1"/>
</dbReference>
<accession>A0A4R5K8N6</accession>
<dbReference type="GO" id="GO:0005886">
    <property type="term" value="C:plasma membrane"/>
    <property type="evidence" value="ECO:0007669"/>
    <property type="project" value="UniProtKB-SubCell"/>
</dbReference>
<dbReference type="InterPro" id="IPR035906">
    <property type="entry name" value="MetI-like_sf"/>
</dbReference>
<dbReference type="GO" id="GO:0055085">
    <property type="term" value="P:transmembrane transport"/>
    <property type="evidence" value="ECO:0007669"/>
    <property type="project" value="InterPro"/>
</dbReference>
<evidence type="ECO:0000256" key="4">
    <source>
        <dbReference type="ARBA" id="ARBA00022692"/>
    </source>
</evidence>
<dbReference type="Gene3D" id="1.10.3720.10">
    <property type="entry name" value="MetI-like"/>
    <property type="match status" value="1"/>
</dbReference>
<keyword evidence="6 7" id="KW-0472">Membrane</keyword>
<feature type="transmembrane region" description="Helical" evidence="7">
    <location>
        <begin position="110"/>
        <end position="132"/>
    </location>
</feature>
<dbReference type="Pfam" id="PF00528">
    <property type="entry name" value="BPD_transp_1"/>
    <property type="match status" value="1"/>
</dbReference>
<gene>
    <name evidence="9" type="ORF">E1757_35305</name>
</gene>
<dbReference type="Proteomes" id="UP000295636">
    <property type="component" value="Unassembled WGS sequence"/>
</dbReference>
<comment type="subcellular location">
    <subcellularLocation>
        <location evidence="1 7">Cell membrane</location>
        <topology evidence="1 7">Multi-pass membrane protein</topology>
    </subcellularLocation>
</comment>
<reference evidence="9 10" key="1">
    <citation type="submission" date="2019-03" db="EMBL/GenBank/DDBJ databases">
        <title>This is whole genome sequence of Paenibacillus sp MS74 strain.</title>
        <authorList>
            <person name="Trinh H.N."/>
        </authorList>
    </citation>
    <scope>NUCLEOTIDE SEQUENCE [LARGE SCALE GENOMIC DNA]</scope>
    <source>
        <strain evidence="9 10">MS74</strain>
    </source>
</reference>
<feature type="transmembrane region" description="Helical" evidence="7">
    <location>
        <begin position="187"/>
        <end position="209"/>
    </location>
</feature>
<evidence type="ECO:0000256" key="3">
    <source>
        <dbReference type="ARBA" id="ARBA00022475"/>
    </source>
</evidence>
<proteinExistence type="inferred from homology"/>
<keyword evidence="10" id="KW-1185">Reference proteome</keyword>
<keyword evidence="5 7" id="KW-1133">Transmembrane helix</keyword>
<feature type="domain" description="ABC transmembrane type-1" evidence="8">
    <location>
        <begin position="75"/>
        <end position="267"/>
    </location>
</feature>
<dbReference type="OrthoDB" id="9810086at2"/>
<evidence type="ECO:0000259" key="8">
    <source>
        <dbReference type="PROSITE" id="PS50928"/>
    </source>
</evidence>
<feature type="transmembrane region" description="Helical" evidence="7">
    <location>
        <begin position="74"/>
        <end position="98"/>
    </location>
</feature>
<dbReference type="SUPFAM" id="SSF161098">
    <property type="entry name" value="MetI-like"/>
    <property type="match status" value="1"/>
</dbReference>
<sequence>MKGITETLLRNKAWYLVNFLLAGFFLAPLVWAVSTSLKPSGDIVALPPQWIPKSFTFDHYKAIWKTGENIFVTYFSNSVLLTASTVLVNVLVSTMAAYGLSKLKVPCRKLLLVLILSTMMVPFQSLLIPLHSIMQDFGLLNTRLALIIIYVTFHLPVAVYIMINSFDAIPDALRESAQIDGAGEFGIFIRIMTPMVWPGLTTVAIYSAYTTWNDYIVALVFTSGDRMRTLNVGLTNMALGIYGTEWGLLTAGAVISFIPMIVLFVFLQRFFISGLTSGSVK</sequence>
<evidence type="ECO:0000256" key="7">
    <source>
        <dbReference type="RuleBase" id="RU363032"/>
    </source>
</evidence>
<feature type="transmembrane region" description="Helical" evidence="7">
    <location>
        <begin position="12"/>
        <end position="33"/>
    </location>
</feature>
<evidence type="ECO:0000313" key="9">
    <source>
        <dbReference type="EMBL" id="TDF88565.1"/>
    </source>
</evidence>
<keyword evidence="3" id="KW-1003">Cell membrane</keyword>
<feature type="transmembrane region" description="Helical" evidence="7">
    <location>
        <begin position="246"/>
        <end position="267"/>
    </location>
</feature>
<evidence type="ECO:0000256" key="1">
    <source>
        <dbReference type="ARBA" id="ARBA00004651"/>
    </source>
</evidence>
<comment type="similarity">
    <text evidence="7">Belongs to the binding-protein-dependent transport system permease family.</text>
</comment>
<dbReference type="PANTHER" id="PTHR43744:SF8">
    <property type="entry name" value="SN-GLYCEROL-3-PHOSPHATE TRANSPORT SYSTEM PERMEASE PROTEIN UGPE"/>
    <property type="match status" value="1"/>
</dbReference>
<protein>
    <submittedName>
        <fullName evidence="9">Carbohydrate ABC transporter permease</fullName>
    </submittedName>
</protein>
<dbReference type="InterPro" id="IPR000515">
    <property type="entry name" value="MetI-like"/>
</dbReference>
<dbReference type="RefSeq" id="WP_133237116.1">
    <property type="nucleotide sequence ID" value="NZ_SMRT01000042.1"/>
</dbReference>
<keyword evidence="2 7" id="KW-0813">Transport</keyword>
<evidence type="ECO:0000256" key="2">
    <source>
        <dbReference type="ARBA" id="ARBA00022448"/>
    </source>
</evidence>
<name>A0A4R5K8N6_9BACL</name>
<dbReference type="EMBL" id="SMRT01000042">
    <property type="protein sequence ID" value="TDF88565.1"/>
    <property type="molecule type" value="Genomic_DNA"/>
</dbReference>
<organism evidence="9 10">
    <name type="scientific">Paenibacillus piri</name>
    <dbReference type="NCBI Taxonomy" id="2547395"/>
    <lineage>
        <taxon>Bacteria</taxon>
        <taxon>Bacillati</taxon>
        <taxon>Bacillota</taxon>
        <taxon>Bacilli</taxon>
        <taxon>Bacillales</taxon>
        <taxon>Paenibacillaceae</taxon>
        <taxon>Paenibacillus</taxon>
    </lineage>
</organism>
<evidence type="ECO:0000313" key="10">
    <source>
        <dbReference type="Proteomes" id="UP000295636"/>
    </source>
</evidence>
<dbReference type="CDD" id="cd06261">
    <property type="entry name" value="TM_PBP2"/>
    <property type="match status" value="1"/>
</dbReference>
<feature type="transmembrane region" description="Helical" evidence="7">
    <location>
        <begin position="144"/>
        <end position="166"/>
    </location>
</feature>
<comment type="caution">
    <text evidence="9">The sequence shown here is derived from an EMBL/GenBank/DDBJ whole genome shotgun (WGS) entry which is preliminary data.</text>
</comment>
<evidence type="ECO:0000256" key="6">
    <source>
        <dbReference type="ARBA" id="ARBA00023136"/>
    </source>
</evidence>